<accession>A0A939KGU8</accession>
<dbReference type="NCBIfam" id="TIGR00254">
    <property type="entry name" value="GGDEF"/>
    <property type="match status" value="1"/>
</dbReference>
<dbReference type="Pfam" id="PF21623">
    <property type="entry name" value="HK_sensor_dom_bact"/>
    <property type="match status" value="1"/>
</dbReference>
<dbReference type="EMBL" id="JAFNJU010000010">
    <property type="protein sequence ID" value="MBO1265902.1"/>
    <property type="molecule type" value="Genomic_DNA"/>
</dbReference>
<dbReference type="PANTHER" id="PTHR45138:SF23">
    <property type="entry name" value="SIGNALING PROTEIN"/>
    <property type="match status" value="1"/>
</dbReference>
<feature type="domain" description="GGDEF" evidence="2">
    <location>
        <begin position="347"/>
        <end position="480"/>
    </location>
</feature>
<protein>
    <submittedName>
        <fullName evidence="3">GGDEF domain-containing protein</fullName>
    </submittedName>
</protein>
<gene>
    <name evidence="3" type="ORF">J3A84_12750</name>
</gene>
<evidence type="ECO:0000313" key="3">
    <source>
        <dbReference type="EMBL" id="MBO1265902.1"/>
    </source>
</evidence>
<dbReference type="GO" id="GO:0052621">
    <property type="term" value="F:diguanylate cyclase activity"/>
    <property type="evidence" value="ECO:0007669"/>
    <property type="project" value="TreeGrafter"/>
</dbReference>
<dbReference type="Gene3D" id="3.30.450.20">
    <property type="entry name" value="PAS domain"/>
    <property type="match status" value="2"/>
</dbReference>
<keyword evidence="1" id="KW-0472">Membrane</keyword>
<evidence type="ECO:0000259" key="2">
    <source>
        <dbReference type="PROSITE" id="PS50887"/>
    </source>
</evidence>
<evidence type="ECO:0000313" key="4">
    <source>
        <dbReference type="Proteomes" id="UP000664218"/>
    </source>
</evidence>
<dbReference type="AlphaFoldDB" id="A0A939KGU8"/>
<dbReference type="InterPro" id="IPR048760">
    <property type="entry name" value="VP0354-like_sensor_dom"/>
</dbReference>
<evidence type="ECO:0000256" key="1">
    <source>
        <dbReference type="SAM" id="Phobius"/>
    </source>
</evidence>
<dbReference type="PROSITE" id="PS50887">
    <property type="entry name" value="GGDEF"/>
    <property type="match status" value="1"/>
</dbReference>
<dbReference type="SUPFAM" id="SSF103190">
    <property type="entry name" value="Sensory domain-like"/>
    <property type="match status" value="2"/>
</dbReference>
<dbReference type="SUPFAM" id="SSF55073">
    <property type="entry name" value="Nucleotide cyclase"/>
    <property type="match status" value="1"/>
</dbReference>
<dbReference type="InterPro" id="IPR043128">
    <property type="entry name" value="Rev_trsase/Diguanyl_cyclase"/>
</dbReference>
<dbReference type="InterPro" id="IPR029151">
    <property type="entry name" value="Sensor-like_sf"/>
</dbReference>
<proteinExistence type="predicted"/>
<dbReference type="InterPro" id="IPR050469">
    <property type="entry name" value="Diguanylate_Cyclase"/>
</dbReference>
<reference evidence="3" key="1">
    <citation type="submission" date="2021-03" db="EMBL/GenBank/DDBJ databases">
        <title>Proteiniclasticum marinus sp. nov., isolated from tidal flat sediment.</title>
        <authorList>
            <person name="Namirimu T."/>
            <person name="Yang J.-A."/>
            <person name="Yang S.-H."/>
            <person name="Kim Y.-J."/>
            <person name="Kwon K.K."/>
        </authorList>
    </citation>
    <scope>NUCLEOTIDE SEQUENCE</scope>
    <source>
        <strain evidence="3">SCR006</strain>
    </source>
</reference>
<sequence>MVNLENDFIGREFHMILSDLHYLNRAYQSELFERDDYRNIADNWTVFITQRGIYDQIRFIDTNGNEKIRINHGEDGGYVVPFQELQNKKDRYYFTETIQLNEDSVYVSPLDLNIEQGEVEVPYKPMMRISTPVYDEQGALQGMIVLNYLAEHMLSGFRDLASNSQGEMTLINADGYRLSSADPDCDWNFMFDEKKGDTFAEEYPDEWLSIIRNEAQTTTDEGLVTSASVALRQRFGSEERTGEHQQIVLGDGSWYIVSLFSRNSQNIGYFEDDLLNIAVHVIEKNVFYFLLIGIISAVIGFLIYVNRKTYSRIKYYSEFDPLTRTLNRRTGIMRLNDLFPKDEKRHFVVSLCFIDINGLKEVNDTLGHKYGDELIVSVADVIKETIRAQDFLVRVGGDEFLIVFNGIDSEKAEAIWQRIKEAYERINLDDRRPYLISISHGIVDFDSKHKTHVDDLINAADEKMYNEKKIMKSGLTVIKENAVH</sequence>
<keyword evidence="1" id="KW-1133">Transmembrane helix</keyword>
<feature type="transmembrane region" description="Helical" evidence="1">
    <location>
        <begin position="286"/>
        <end position="305"/>
    </location>
</feature>
<organism evidence="3 4">
    <name type="scientific">Proteiniclasticum aestuarii</name>
    <dbReference type="NCBI Taxonomy" id="2817862"/>
    <lineage>
        <taxon>Bacteria</taxon>
        <taxon>Bacillati</taxon>
        <taxon>Bacillota</taxon>
        <taxon>Clostridia</taxon>
        <taxon>Eubacteriales</taxon>
        <taxon>Clostridiaceae</taxon>
        <taxon>Proteiniclasticum</taxon>
    </lineage>
</organism>
<comment type="caution">
    <text evidence="3">The sequence shown here is derived from an EMBL/GenBank/DDBJ whole genome shotgun (WGS) entry which is preliminary data.</text>
</comment>
<keyword evidence="1" id="KW-0812">Transmembrane</keyword>
<dbReference type="Gene3D" id="3.30.70.270">
    <property type="match status" value="1"/>
</dbReference>
<dbReference type="CDD" id="cd01949">
    <property type="entry name" value="GGDEF"/>
    <property type="match status" value="1"/>
</dbReference>
<keyword evidence="4" id="KW-1185">Reference proteome</keyword>
<dbReference type="GO" id="GO:0043709">
    <property type="term" value="P:cell adhesion involved in single-species biofilm formation"/>
    <property type="evidence" value="ECO:0007669"/>
    <property type="project" value="TreeGrafter"/>
</dbReference>
<dbReference type="Pfam" id="PF00990">
    <property type="entry name" value="GGDEF"/>
    <property type="match status" value="1"/>
</dbReference>
<dbReference type="SMART" id="SM00267">
    <property type="entry name" value="GGDEF"/>
    <property type="match status" value="1"/>
</dbReference>
<name>A0A939KGU8_9CLOT</name>
<dbReference type="InterPro" id="IPR000160">
    <property type="entry name" value="GGDEF_dom"/>
</dbReference>
<dbReference type="GO" id="GO:1902201">
    <property type="term" value="P:negative regulation of bacterial-type flagellum-dependent cell motility"/>
    <property type="evidence" value="ECO:0007669"/>
    <property type="project" value="TreeGrafter"/>
</dbReference>
<dbReference type="Proteomes" id="UP000664218">
    <property type="component" value="Unassembled WGS sequence"/>
</dbReference>
<dbReference type="InterPro" id="IPR029787">
    <property type="entry name" value="Nucleotide_cyclase"/>
</dbReference>
<dbReference type="RefSeq" id="WP_207600421.1">
    <property type="nucleotide sequence ID" value="NZ_JAFNJU010000010.1"/>
</dbReference>
<dbReference type="GO" id="GO:0005886">
    <property type="term" value="C:plasma membrane"/>
    <property type="evidence" value="ECO:0007669"/>
    <property type="project" value="TreeGrafter"/>
</dbReference>
<dbReference type="PANTHER" id="PTHR45138">
    <property type="entry name" value="REGULATORY COMPONENTS OF SENSORY TRANSDUCTION SYSTEM"/>
    <property type="match status" value="1"/>
</dbReference>